<dbReference type="InterPro" id="IPR002397">
    <property type="entry name" value="Cyt_P450_B"/>
</dbReference>
<accession>A0ABU2NXR7</accession>
<keyword evidence="2" id="KW-0503">Monooxygenase</keyword>
<evidence type="ECO:0000313" key="4">
    <source>
        <dbReference type="Proteomes" id="UP001183414"/>
    </source>
</evidence>
<dbReference type="PANTHER" id="PTHR46696:SF1">
    <property type="entry name" value="CYTOCHROME P450 YJIB-RELATED"/>
    <property type="match status" value="1"/>
</dbReference>
<dbReference type="PRINTS" id="PR00359">
    <property type="entry name" value="BP450"/>
</dbReference>
<organism evidence="3 4">
    <name type="scientific">Streptomyces hazeniae</name>
    <dbReference type="NCBI Taxonomy" id="3075538"/>
    <lineage>
        <taxon>Bacteria</taxon>
        <taxon>Bacillati</taxon>
        <taxon>Actinomycetota</taxon>
        <taxon>Actinomycetes</taxon>
        <taxon>Kitasatosporales</taxon>
        <taxon>Streptomycetaceae</taxon>
        <taxon>Streptomyces</taxon>
    </lineage>
</organism>
<comment type="similarity">
    <text evidence="1 2">Belongs to the cytochrome P450 family.</text>
</comment>
<dbReference type="Pfam" id="PF00067">
    <property type="entry name" value="p450"/>
    <property type="match status" value="2"/>
</dbReference>
<protein>
    <submittedName>
        <fullName evidence="3">Cytochrome P450</fullName>
    </submittedName>
</protein>
<dbReference type="CDD" id="cd11029">
    <property type="entry name" value="CYP107-like"/>
    <property type="match status" value="1"/>
</dbReference>
<dbReference type="RefSeq" id="WP_311675486.1">
    <property type="nucleotide sequence ID" value="NZ_JAVREQ010000026.1"/>
</dbReference>
<proteinExistence type="inferred from homology"/>
<reference evidence="4" key="1">
    <citation type="submission" date="2023-07" db="EMBL/GenBank/DDBJ databases">
        <title>30 novel species of actinomycetes from the DSMZ collection.</title>
        <authorList>
            <person name="Nouioui I."/>
        </authorList>
    </citation>
    <scope>NUCLEOTIDE SEQUENCE [LARGE SCALE GENOMIC DNA]</scope>
    <source>
        <strain evidence="4">DSM 42041</strain>
    </source>
</reference>
<evidence type="ECO:0000313" key="3">
    <source>
        <dbReference type="EMBL" id="MDT0381785.1"/>
    </source>
</evidence>
<keyword evidence="2" id="KW-0349">Heme</keyword>
<comment type="caution">
    <text evidence="3">The sequence shown here is derived from an EMBL/GenBank/DDBJ whole genome shotgun (WGS) entry which is preliminary data.</text>
</comment>
<dbReference type="PRINTS" id="PR00385">
    <property type="entry name" value="P450"/>
</dbReference>
<evidence type="ECO:0000256" key="2">
    <source>
        <dbReference type="RuleBase" id="RU000461"/>
    </source>
</evidence>
<evidence type="ECO:0000256" key="1">
    <source>
        <dbReference type="ARBA" id="ARBA00010617"/>
    </source>
</evidence>
<name>A0ABU2NXR7_9ACTN</name>
<dbReference type="InterPro" id="IPR036396">
    <property type="entry name" value="Cyt_P450_sf"/>
</dbReference>
<gene>
    <name evidence="3" type="ORF">RM572_23780</name>
</gene>
<dbReference type="Proteomes" id="UP001183414">
    <property type="component" value="Unassembled WGS sequence"/>
</dbReference>
<dbReference type="SUPFAM" id="SSF48264">
    <property type="entry name" value="Cytochrome P450"/>
    <property type="match status" value="1"/>
</dbReference>
<dbReference type="Gene3D" id="1.10.630.10">
    <property type="entry name" value="Cytochrome P450"/>
    <property type="match status" value="1"/>
</dbReference>
<keyword evidence="4" id="KW-1185">Reference proteome</keyword>
<keyword evidence="2" id="KW-0408">Iron</keyword>
<keyword evidence="2" id="KW-0479">Metal-binding</keyword>
<dbReference type="InterPro" id="IPR001128">
    <property type="entry name" value="Cyt_P450"/>
</dbReference>
<dbReference type="PROSITE" id="PS00086">
    <property type="entry name" value="CYTOCHROME_P450"/>
    <property type="match status" value="1"/>
</dbReference>
<dbReference type="PANTHER" id="PTHR46696">
    <property type="entry name" value="P450, PUTATIVE (EUROFUNG)-RELATED"/>
    <property type="match status" value="1"/>
</dbReference>
<keyword evidence="2" id="KW-0560">Oxidoreductase</keyword>
<dbReference type="EMBL" id="JAVREQ010000026">
    <property type="protein sequence ID" value="MDT0381785.1"/>
    <property type="molecule type" value="Genomic_DNA"/>
</dbReference>
<dbReference type="InterPro" id="IPR017972">
    <property type="entry name" value="Cyt_P450_CS"/>
</dbReference>
<sequence length="401" mass="43653">MAIDPLVRDLAAETAALRDAGPVAAVELPGGVPVWAVTHHAEARRLLTDARLVKNIAHWAAWQRGEIPKTWPLIGLAAPGPSMLTFDGADHRRLRTLVAQALTPRRVEELRPRIEEITAGLLDRARDRADAEGHVDLKESFAYRLPMAVISDLMGIDAADHPRLLELYDSFFSSLTRPELVQQVIGELRTFYTGVVHRKRQAPGDDLTSALIAAGEDGDRLSEAEIVSTLQVMVTAGHETTISLIVSAVVALLTHPEQLAMVRDGRVGWDEVIEETLRWSAPTSHVLIRFATEDVAVGGTVIPQGDAVIMSYGAIGHDTEQHGEDADRFDVTRSPNRHLSFGHGPHVCPGAGLSRLEARIALPALFARFPGLELAVPATELRNKPTVTQNELYALPVRLGV</sequence>